<keyword evidence="1" id="KW-0479">Metal-binding</keyword>
<reference evidence="3 4" key="1">
    <citation type="submission" date="2019-08" db="EMBL/GenBank/DDBJ databases">
        <title>Seonamhaeicola sediminis sp. nov., isolated from marine sediment.</title>
        <authorList>
            <person name="Cao W.R."/>
        </authorList>
    </citation>
    <scope>NUCLEOTIDE SEQUENCE [LARGE SCALE GENOMIC DNA]</scope>
    <source>
        <strain evidence="3 4">B011</strain>
    </source>
</reference>
<dbReference type="Gene3D" id="3.20.20.120">
    <property type="entry name" value="Enolase-like C-terminal domain"/>
    <property type="match status" value="1"/>
</dbReference>
<dbReference type="InterPro" id="IPR013342">
    <property type="entry name" value="Mandelate_racemase_C"/>
</dbReference>
<name>A0A5D0ITS0_9FLAO</name>
<keyword evidence="4" id="KW-1185">Reference proteome</keyword>
<dbReference type="Pfam" id="PF13378">
    <property type="entry name" value="MR_MLE_C"/>
    <property type="match status" value="1"/>
</dbReference>
<dbReference type="InterPro" id="IPR029065">
    <property type="entry name" value="Enolase_C-like"/>
</dbReference>
<dbReference type="SMART" id="SM00922">
    <property type="entry name" value="MR_MLE"/>
    <property type="match status" value="1"/>
</dbReference>
<dbReference type="RefSeq" id="WP_317131930.1">
    <property type="nucleotide sequence ID" value="NZ_VSDQ01000304.1"/>
</dbReference>
<dbReference type="SUPFAM" id="SSF51604">
    <property type="entry name" value="Enolase C-terminal domain-like"/>
    <property type="match status" value="1"/>
</dbReference>
<organism evidence="3 4">
    <name type="scientific">Seonamhaeicola marinus</name>
    <dbReference type="NCBI Taxonomy" id="1912246"/>
    <lineage>
        <taxon>Bacteria</taxon>
        <taxon>Pseudomonadati</taxon>
        <taxon>Bacteroidota</taxon>
        <taxon>Flavobacteriia</taxon>
        <taxon>Flavobacteriales</taxon>
        <taxon>Flavobacteriaceae</taxon>
    </lineage>
</organism>
<gene>
    <name evidence="3" type="ORF">FUA24_04085</name>
</gene>
<dbReference type="Proteomes" id="UP000323930">
    <property type="component" value="Unassembled WGS sequence"/>
</dbReference>
<dbReference type="InterPro" id="IPR018110">
    <property type="entry name" value="Mandel_Rmase/mucon_lact_enz_CS"/>
</dbReference>
<dbReference type="EMBL" id="VSDQ01000304">
    <property type="protein sequence ID" value="TYA87365.1"/>
    <property type="molecule type" value="Genomic_DNA"/>
</dbReference>
<dbReference type="InterPro" id="IPR036849">
    <property type="entry name" value="Enolase-like_C_sf"/>
</dbReference>
<feature type="non-terminal residue" evidence="3">
    <location>
        <position position="1"/>
    </location>
</feature>
<protein>
    <submittedName>
        <fullName evidence="3">O-succinylbenzoate synthase</fullName>
    </submittedName>
</protein>
<sequence>DFDVECKLLKSIRTSFSANDIELRVDANGAFSPGEALEKLQILSNFNLHSIEQPIKQGQIEAMAQLCSVTPLPIALDEELIGVFSVTKK</sequence>
<evidence type="ECO:0000313" key="3">
    <source>
        <dbReference type="EMBL" id="TYA87365.1"/>
    </source>
</evidence>
<dbReference type="AlphaFoldDB" id="A0A5D0ITS0"/>
<comment type="caution">
    <text evidence="3">The sequence shown here is derived from an EMBL/GenBank/DDBJ whole genome shotgun (WGS) entry which is preliminary data.</text>
</comment>
<feature type="domain" description="Mandelate racemase/muconate lactonizing enzyme C-terminal" evidence="2">
    <location>
        <begin position="3"/>
        <end position="73"/>
    </location>
</feature>
<dbReference type="GO" id="GO:0046872">
    <property type="term" value="F:metal ion binding"/>
    <property type="evidence" value="ECO:0007669"/>
    <property type="project" value="UniProtKB-KW"/>
</dbReference>
<feature type="non-terminal residue" evidence="3">
    <location>
        <position position="89"/>
    </location>
</feature>
<accession>A0A5D0ITS0</accession>
<dbReference type="PANTHER" id="PTHR48073">
    <property type="entry name" value="O-SUCCINYLBENZOATE SYNTHASE-RELATED"/>
    <property type="match status" value="1"/>
</dbReference>
<evidence type="ECO:0000259" key="2">
    <source>
        <dbReference type="SMART" id="SM00922"/>
    </source>
</evidence>
<evidence type="ECO:0000256" key="1">
    <source>
        <dbReference type="ARBA" id="ARBA00022723"/>
    </source>
</evidence>
<dbReference type="PANTHER" id="PTHR48073:SF2">
    <property type="entry name" value="O-SUCCINYLBENZOATE SYNTHASE"/>
    <property type="match status" value="1"/>
</dbReference>
<proteinExistence type="predicted"/>
<dbReference type="GO" id="GO:0016854">
    <property type="term" value="F:racemase and epimerase activity"/>
    <property type="evidence" value="ECO:0007669"/>
    <property type="project" value="UniProtKB-ARBA"/>
</dbReference>
<evidence type="ECO:0000313" key="4">
    <source>
        <dbReference type="Proteomes" id="UP000323930"/>
    </source>
</evidence>
<dbReference type="PROSITE" id="PS00909">
    <property type="entry name" value="MR_MLE_2"/>
    <property type="match status" value="1"/>
</dbReference>
<dbReference type="GO" id="GO:0009063">
    <property type="term" value="P:amino acid catabolic process"/>
    <property type="evidence" value="ECO:0007669"/>
    <property type="project" value="InterPro"/>
</dbReference>